<reference evidence="2 3" key="1">
    <citation type="submission" date="2016-06" db="EMBL/GenBank/DDBJ databases">
        <authorList>
            <person name="Varghese N."/>
            <person name="Submissions Spin"/>
        </authorList>
    </citation>
    <scope>NUCLEOTIDE SEQUENCE [LARGE SCALE GENOMIC DNA]</scope>
    <source>
        <strain evidence="2 3">DSM 45142</strain>
    </source>
</reference>
<keyword evidence="3" id="KW-1185">Reference proteome</keyword>
<organism evidence="2 3">
    <name type="scientific">Micromonospora tulbaghiae</name>
    <dbReference type="NCBI Taxonomy" id="479978"/>
    <lineage>
        <taxon>Bacteria</taxon>
        <taxon>Bacillati</taxon>
        <taxon>Actinomycetota</taxon>
        <taxon>Actinomycetes</taxon>
        <taxon>Micromonosporales</taxon>
        <taxon>Micromonosporaceae</taxon>
        <taxon>Micromonospora</taxon>
    </lineage>
</organism>
<evidence type="ECO:0000256" key="1">
    <source>
        <dbReference type="SAM" id="MobiDB-lite"/>
    </source>
</evidence>
<evidence type="ECO:0000313" key="3">
    <source>
        <dbReference type="Proteomes" id="UP000199405"/>
    </source>
</evidence>
<feature type="region of interest" description="Disordered" evidence="1">
    <location>
        <begin position="1"/>
        <end position="26"/>
    </location>
</feature>
<proteinExistence type="predicted"/>
<name>A0ABY0KSB0_9ACTN</name>
<protein>
    <submittedName>
        <fullName evidence="2">Uncharacterized protein</fullName>
    </submittedName>
</protein>
<comment type="caution">
    <text evidence="2">The sequence shown here is derived from an EMBL/GenBank/DDBJ whole genome shotgun (WGS) entry which is preliminary data.</text>
</comment>
<gene>
    <name evidence="2" type="ORF">GA0070562_5141</name>
</gene>
<evidence type="ECO:0000313" key="2">
    <source>
        <dbReference type="EMBL" id="SCF01377.1"/>
    </source>
</evidence>
<sequence>MDWTNGATDPGRAEQTRPRAKGSSSSRALHLVALALARSTEAWVGGRRDGKRGCSLKCCSPIPIGGCSRKTTRGEDTMSESVEKIRVEVELDKTELERLVVVGGDLEFLISLPRDRLLNHTEVRICAAVLRRLIVDNQLNQTWRALDGFKVAPPSVEATDIDGPLANWDQSWVRYAWAGGATTNQAHHRGFIFAVIPKAVNDRYSSPDELFEARRLSGIAEIRAMTFDHWQRSTSVAIQVEKIGLIKVSRATVVKYLANRKGGVHFDPSRNVLQAGKRGRREVEMSLLDHGLLRVGHLNGPEFEIASMVQAIAGTWWAPEIVRLAHELASEDFNGDPHELQLWTGLQEADGSGWAAMRFDQPES</sequence>
<dbReference type="EMBL" id="FMCQ01000007">
    <property type="protein sequence ID" value="SCF01377.1"/>
    <property type="molecule type" value="Genomic_DNA"/>
</dbReference>
<accession>A0ABY0KSB0</accession>
<dbReference type="Proteomes" id="UP000199405">
    <property type="component" value="Unassembled WGS sequence"/>
</dbReference>